<proteinExistence type="predicted"/>
<sequence length="73" mass="7883">MENNPVNTKVNDDIPIAVCVVIPDNISELAPINTNVGTIIMPPPTPISDPIIEDTTPIKSNMIIAIVTPFQYV</sequence>
<evidence type="ECO:0000313" key="2">
    <source>
        <dbReference type="Proteomes" id="UP000321598"/>
    </source>
</evidence>
<evidence type="ECO:0000313" key="1">
    <source>
        <dbReference type="EMBL" id="GEQ00294.1"/>
    </source>
</evidence>
<comment type="caution">
    <text evidence="1">The sequence shown here is derived from an EMBL/GenBank/DDBJ whole genome shotgun (WGS) entry which is preliminary data.</text>
</comment>
<reference evidence="1 2" key="1">
    <citation type="submission" date="2019-07" db="EMBL/GenBank/DDBJ databases">
        <title>Whole genome shotgun sequence of Staphylococcus arlettae NBRC 109765.</title>
        <authorList>
            <person name="Hosoyama A."/>
            <person name="Uohara A."/>
            <person name="Ohji S."/>
            <person name="Ichikawa N."/>
        </authorList>
    </citation>
    <scope>NUCLEOTIDE SEQUENCE [LARGE SCALE GENOMIC DNA]</scope>
    <source>
        <strain evidence="1 2">NBRC 109765</strain>
    </source>
</reference>
<protein>
    <submittedName>
        <fullName evidence="1">Uncharacterized protein</fullName>
    </submittedName>
</protein>
<organism evidence="1 2">
    <name type="scientific">Staphylococcus arlettae</name>
    <dbReference type="NCBI Taxonomy" id="29378"/>
    <lineage>
        <taxon>Bacteria</taxon>
        <taxon>Bacillati</taxon>
        <taxon>Bacillota</taxon>
        <taxon>Bacilli</taxon>
        <taxon>Bacillales</taxon>
        <taxon>Staphylococcaceae</taxon>
        <taxon>Staphylococcus</taxon>
    </lineage>
</organism>
<keyword evidence="2" id="KW-1185">Reference proteome</keyword>
<name>A0ABQ0XUA5_9STAP</name>
<accession>A0ABQ0XUA5</accession>
<dbReference type="EMBL" id="BKAV01000010">
    <property type="protein sequence ID" value="GEQ00294.1"/>
    <property type="molecule type" value="Genomic_DNA"/>
</dbReference>
<dbReference type="Proteomes" id="UP000321598">
    <property type="component" value="Unassembled WGS sequence"/>
</dbReference>
<gene>
    <name evidence="1" type="ORF">SAR03_13310</name>
</gene>